<feature type="transmembrane region" description="Helical" evidence="1">
    <location>
        <begin position="237"/>
        <end position="259"/>
    </location>
</feature>
<dbReference type="RefSeq" id="WP_121896024.1">
    <property type="nucleotide sequence ID" value="NZ_RCNT01000001.1"/>
</dbReference>
<feature type="transmembrane region" description="Helical" evidence="1">
    <location>
        <begin position="59"/>
        <end position="76"/>
    </location>
</feature>
<feature type="transmembrane region" description="Helical" evidence="1">
    <location>
        <begin position="322"/>
        <end position="342"/>
    </location>
</feature>
<name>A0A3L9Y3P2_9RHOB</name>
<accession>A0A3L9Y3P2</accession>
<keyword evidence="1" id="KW-1133">Transmembrane helix</keyword>
<dbReference type="Pfam" id="PF02447">
    <property type="entry name" value="GntP_permease"/>
    <property type="match status" value="1"/>
</dbReference>
<feature type="transmembrane region" description="Helical" evidence="1">
    <location>
        <begin position="279"/>
        <end position="301"/>
    </location>
</feature>
<keyword evidence="3" id="KW-1185">Reference proteome</keyword>
<dbReference type="EMBL" id="RCNT01000001">
    <property type="protein sequence ID" value="RMA43431.1"/>
    <property type="molecule type" value="Genomic_DNA"/>
</dbReference>
<evidence type="ECO:0000256" key="1">
    <source>
        <dbReference type="SAM" id="Phobius"/>
    </source>
</evidence>
<sequence length="466" mass="48367">MLTLATILIPLTLLIWLAWRGVSVLILSPVMALLAAGMAGEPLLASLTQRFMPATGGFIISYFLLFLLGAVFGRIMEDSGAARRVADGIVRALGQQQAIPAVVISCAILTYGGVSLFVVAFAIYPLAMALFRSADLPRRLIPASIALGAFTFTMTALPGTPAIQNAIPMPYFGTTAFAAPGLGIIAGLIMAGFGLFWLARRARTLRAAGEHFESPPRGTEIVEDTPSQPLIRKPMPLWLALSPILSVLILNFVFSTILLPGLDTSYLADPRWGNTDAGALIGIWSIIAALICSILLAMALFNRTLDQPANSLSRGAEASLLPIFNTSALVGFGAVAAGLPAFEMVRDAVAALPGGPLISLAASSAILAGITGSASGGMSIALDALGDQYVASAEAAGIEPSLMHRVMSIATGGLDALPHNGAVITLFAIGRLSHKESYADVFMVAVAIPTLALIVVLTLGGLFGSF</sequence>
<proteinExistence type="predicted"/>
<protein>
    <submittedName>
        <fullName evidence="2">GntP family permease</fullName>
    </submittedName>
</protein>
<reference evidence="2 3" key="1">
    <citation type="submission" date="2018-10" db="EMBL/GenBank/DDBJ databases">
        <authorList>
            <person name="Jung H.S."/>
            <person name="Jeon C.O."/>
        </authorList>
    </citation>
    <scope>NUCLEOTIDE SEQUENCE [LARGE SCALE GENOMIC DNA]</scope>
    <source>
        <strain evidence="2 3">MA-7-27</strain>
    </source>
</reference>
<gene>
    <name evidence="2" type="ORF">D9R08_00310</name>
</gene>
<dbReference type="GO" id="GO:0005886">
    <property type="term" value="C:plasma membrane"/>
    <property type="evidence" value="ECO:0007669"/>
    <property type="project" value="TreeGrafter"/>
</dbReference>
<dbReference type="InterPro" id="IPR003474">
    <property type="entry name" value="Glcn_transporter"/>
</dbReference>
<feature type="transmembrane region" description="Helical" evidence="1">
    <location>
        <begin position="101"/>
        <end position="127"/>
    </location>
</feature>
<organism evidence="2 3">
    <name type="scientific">Rhodophyticola porphyridii</name>
    <dbReference type="NCBI Taxonomy" id="1852017"/>
    <lineage>
        <taxon>Bacteria</taxon>
        <taxon>Pseudomonadati</taxon>
        <taxon>Pseudomonadota</taxon>
        <taxon>Alphaproteobacteria</taxon>
        <taxon>Rhodobacterales</taxon>
        <taxon>Roseobacteraceae</taxon>
        <taxon>Rhodophyticola</taxon>
    </lineage>
</organism>
<dbReference type="OrthoDB" id="86125at2"/>
<comment type="caution">
    <text evidence="2">The sequence shown here is derived from an EMBL/GenBank/DDBJ whole genome shotgun (WGS) entry which is preliminary data.</text>
</comment>
<feature type="transmembrane region" description="Helical" evidence="1">
    <location>
        <begin position="348"/>
        <end position="370"/>
    </location>
</feature>
<keyword evidence="1" id="KW-0472">Membrane</keyword>
<dbReference type="Proteomes" id="UP000281343">
    <property type="component" value="Unassembled WGS sequence"/>
</dbReference>
<evidence type="ECO:0000313" key="2">
    <source>
        <dbReference type="EMBL" id="RMA43431.1"/>
    </source>
</evidence>
<feature type="transmembrane region" description="Helical" evidence="1">
    <location>
        <begin position="441"/>
        <end position="463"/>
    </location>
</feature>
<dbReference type="AlphaFoldDB" id="A0A3L9Y3P2"/>
<dbReference type="GO" id="GO:0015128">
    <property type="term" value="F:gluconate transmembrane transporter activity"/>
    <property type="evidence" value="ECO:0007669"/>
    <property type="project" value="InterPro"/>
</dbReference>
<evidence type="ECO:0000313" key="3">
    <source>
        <dbReference type="Proteomes" id="UP000281343"/>
    </source>
</evidence>
<feature type="transmembrane region" description="Helical" evidence="1">
    <location>
        <begin position="177"/>
        <end position="198"/>
    </location>
</feature>
<dbReference type="PANTHER" id="PTHR30354">
    <property type="entry name" value="GNT FAMILY GLUCONATE TRANSPORTER"/>
    <property type="match status" value="1"/>
</dbReference>
<keyword evidence="1" id="KW-0812">Transmembrane</keyword>
<dbReference type="PANTHER" id="PTHR30354:SF7">
    <property type="entry name" value="BLL7963 PROTEIN"/>
    <property type="match status" value="1"/>
</dbReference>